<proteinExistence type="predicted"/>
<accession>A0ABY6CV56</accession>
<organism evidence="1 2">
    <name type="scientific">Reichenbachiella carrageenanivorans</name>
    <dbReference type="NCBI Taxonomy" id="2979869"/>
    <lineage>
        <taxon>Bacteria</taxon>
        <taxon>Pseudomonadati</taxon>
        <taxon>Bacteroidota</taxon>
        <taxon>Cytophagia</taxon>
        <taxon>Cytophagales</taxon>
        <taxon>Reichenbachiellaceae</taxon>
        <taxon>Reichenbachiella</taxon>
    </lineage>
</organism>
<sequence>MKDKILAIEALQMPWRTEDPFLFAVHHLDSVIKSWLFSGR</sequence>
<dbReference type="EMBL" id="CP106735">
    <property type="protein sequence ID" value="UXX77789.1"/>
    <property type="molecule type" value="Genomic_DNA"/>
</dbReference>
<evidence type="ECO:0000313" key="1">
    <source>
        <dbReference type="EMBL" id="UXX77789.1"/>
    </source>
</evidence>
<evidence type="ECO:0000313" key="2">
    <source>
        <dbReference type="Proteomes" id="UP001062165"/>
    </source>
</evidence>
<dbReference type="RefSeq" id="WP_263049536.1">
    <property type="nucleotide sequence ID" value="NZ_CP106735.1"/>
</dbReference>
<protein>
    <submittedName>
        <fullName evidence="1">Uncharacterized protein</fullName>
    </submittedName>
</protein>
<dbReference type="Proteomes" id="UP001062165">
    <property type="component" value="Chromosome"/>
</dbReference>
<reference evidence="1" key="1">
    <citation type="submission" date="2022-10" db="EMBL/GenBank/DDBJ databases">
        <title>Comparative genomics and taxonomic characterization of three novel marine species of genus Reichenbachiella exhibiting antioxidant and polysaccharide degradation activities.</title>
        <authorList>
            <person name="Muhammad N."/>
            <person name="Lee Y.-J."/>
            <person name="Ko J."/>
            <person name="Kim S.-G."/>
        </authorList>
    </citation>
    <scope>NUCLEOTIDE SEQUENCE</scope>
    <source>
        <strain evidence="1">Wsw4-B4</strain>
    </source>
</reference>
<name>A0ABY6CV56_9BACT</name>
<gene>
    <name evidence="1" type="ORF">N7E81_10445</name>
</gene>
<keyword evidence="2" id="KW-1185">Reference proteome</keyword>